<name>A0ABY5KND4_9CELL</name>
<evidence type="ECO:0000256" key="11">
    <source>
        <dbReference type="SAM" id="Phobius"/>
    </source>
</evidence>
<gene>
    <name evidence="13" type="ORF">NP048_16715</name>
</gene>
<dbReference type="EMBL" id="CP101987">
    <property type="protein sequence ID" value="UUI71413.1"/>
    <property type="molecule type" value="Genomic_DNA"/>
</dbReference>
<feature type="region of interest" description="Disordered" evidence="10">
    <location>
        <begin position="352"/>
        <end position="374"/>
    </location>
</feature>
<feature type="transmembrane region" description="Helical" evidence="11">
    <location>
        <begin position="300"/>
        <end position="325"/>
    </location>
</feature>
<feature type="domain" description="Cation/H+ exchanger transmembrane" evidence="12">
    <location>
        <begin position="393"/>
        <end position="453"/>
    </location>
</feature>
<feature type="transmembrane region" description="Helical" evidence="11">
    <location>
        <begin position="428"/>
        <end position="452"/>
    </location>
</feature>
<evidence type="ECO:0000256" key="6">
    <source>
        <dbReference type="ARBA" id="ARBA00023053"/>
    </source>
</evidence>
<protein>
    <submittedName>
        <fullName evidence="13">Sodium:proton antiporter</fullName>
    </submittedName>
</protein>
<feature type="domain" description="Cation/H+ exchanger transmembrane" evidence="12">
    <location>
        <begin position="14"/>
        <end position="330"/>
    </location>
</feature>
<evidence type="ECO:0000313" key="13">
    <source>
        <dbReference type="EMBL" id="UUI71413.1"/>
    </source>
</evidence>
<feature type="transmembrane region" description="Helical" evidence="11">
    <location>
        <begin position="232"/>
        <end position="249"/>
    </location>
</feature>
<keyword evidence="3" id="KW-1003">Cell membrane</keyword>
<keyword evidence="4 11" id="KW-0812">Transmembrane</keyword>
<comment type="subcellular location">
    <subcellularLocation>
        <location evidence="1">Cell membrane</location>
        <topology evidence="1">Multi-pass membrane protein</topology>
    </subcellularLocation>
</comment>
<evidence type="ECO:0000256" key="7">
    <source>
        <dbReference type="ARBA" id="ARBA00023065"/>
    </source>
</evidence>
<evidence type="ECO:0000256" key="10">
    <source>
        <dbReference type="SAM" id="MobiDB-lite"/>
    </source>
</evidence>
<evidence type="ECO:0000256" key="9">
    <source>
        <dbReference type="ARBA" id="ARBA00023201"/>
    </source>
</evidence>
<dbReference type="Proteomes" id="UP001316384">
    <property type="component" value="Chromosome"/>
</dbReference>
<evidence type="ECO:0000256" key="5">
    <source>
        <dbReference type="ARBA" id="ARBA00022989"/>
    </source>
</evidence>
<dbReference type="RefSeq" id="WP_227575303.1">
    <property type="nucleotide sequence ID" value="NZ_CP101987.1"/>
</dbReference>
<sequence>MDDPVALAVLAVLVIVAVTSFAPRVGVAAPLLLVLIGMGVSLLPFVPAIEVEPELILAVVLPPLLYSSATNIPTMDFRRDFRTISAFSVVLVVVSAVVVGFVLDRLVPGMGLATGIAVGAVVSPTDAVATSVVRKAGVSPRIVTVLEGESLLNDASALVLLRSAIVATAGTVSLWGVAADFVYAAVVAVVVGYVVGRLHVWARGHLSQTTSNVALSFVVPFVAFLPAEHLGASGLVAAVTAGLVTGRAAPRALRARDRVTEHAVWRTIELLLEGAVFLVMGLEVFALVEDVEQVHGSVWTALGLGAVTATLVVALRSVFVAWSVWELSRRADRNPQVRDWLTHAQARLDAGEPVAPPPGRVRGRRGRTPAQGAEARRRVRRRIADIDYLTAERFGPREGVVLVWAGMRGVVTLAAAQSLPSDTPQRSLLVLVAFVVAAGTLLVQGATLPWVVRRLDLTGREEDDREALAALHAELRRAAVERLDDPRLRQADGTPYPPSAIEQVRDRMIALDAAAEEDAELAARDRATDLRLQGLVLQAQRAELLHQRELGTYPSAALRRALAELDAVQIGLELRS</sequence>
<dbReference type="Gene3D" id="6.10.140.1330">
    <property type="match status" value="1"/>
</dbReference>
<feature type="transmembrane region" description="Helical" evidence="11">
    <location>
        <begin position="270"/>
        <end position="288"/>
    </location>
</feature>
<evidence type="ECO:0000259" key="12">
    <source>
        <dbReference type="Pfam" id="PF00999"/>
    </source>
</evidence>
<proteinExistence type="predicted"/>
<evidence type="ECO:0000256" key="2">
    <source>
        <dbReference type="ARBA" id="ARBA00022448"/>
    </source>
</evidence>
<dbReference type="InterPro" id="IPR006153">
    <property type="entry name" value="Cation/H_exchanger_TM"/>
</dbReference>
<keyword evidence="8 11" id="KW-0472">Membrane</keyword>
<feature type="transmembrane region" description="Helical" evidence="11">
    <location>
        <begin position="29"/>
        <end position="49"/>
    </location>
</feature>
<keyword evidence="5 11" id="KW-1133">Transmembrane helix</keyword>
<feature type="transmembrane region" description="Helical" evidence="11">
    <location>
        <begin position="84"/>
        <end position="103"/>
    </location>
</feature>
<evidence type="ECO:0000256" key="4">
    <source>
        <dbReference type="ARBA" id="ARBA00022692"/>
    </source>
</evidence>
<keyword evidence="7" id="KW-0406">Ion transport</keyword>
<evidence type="ECO:0000256" key="8">
    <source>
        <dbReference type="ARBA" id="ARBA00023136"/>
    </source>
</evidence>
<feature type="transmembrane region" description="Helical" evidence="11">
    <location>
        <begin position="209"/>
        <end position="226"/>
    </location>
</feature>
<keyword evidence="2" id="KW-0813">Transport</keyword>
<dbReference type="PANTHER" id="PTHR10110:SF86">
    <property type="entry name" value="SODIUM_HYDROGEN EXCHANGER 7"/>
    <property type="match status" value="1"/>
</dbReference>
<feature type="transmembrane region" description="Helical" evidence="11">
    <location>
        <begin position="181"/>
        <end position="202"/>
    </location>
</feature>
<reference evidence="13 14" key="1">
    <citation type="submission" date="2022-07" db="EMBL/GenBank/DDBJ databases">
        <title>Novel species in genus cellulomonas.</title>
        <authorList>
            <person name="Ye L."/>
        </authorList>
    </citation>
    <scope>NUCLEOTIDE SEQUENCE [LARGE SCALE GENOMIC DNA]</scope>
    <source>
        <strain evidence="14">zg-B89</strain>
    </source>
</reference>
<keyword evidence="9" id="KW-0739">Sodium transport</keyword>
<evidence type="ECO:0000256" key="1">
    <source>
        <dbReference type="ARBA" id="ARBA00004651"/>
    </source>
</evidence>
<organism evidence="13 14">
    <name type="scientific">Cellulomonas xiejunii</name>
    <dbReference type="NCBI Taxonomy" id="2968083"/>
    <lineage>
        <taxon>Bacteria</taxon>
        <taxon>Bacillati</taxon>
        <taxon>Actinomycetota</taxon>
        <taxon>Actinomycetes</taxon>
        <taxon>Micrococcales</taxon>
        <taxon>Cellulomonadaceae</taxon>
        <taxon>Cellulomonas</taxon>
    </lineage>
</organism>
<keyword evidence="14" id="KW-1185">Reference proteome</keyword>
<evidence type="ECO:0000256" key="3">
    <source>
        <dbReference type="ARBA" id="ARBA00022475"/>
    </source>
</evidence>
<evidence type="ECO:0000313" key="14">
    <source>
        <dbReference type="Proteomes" id="UP001316384"/>
    </source>
</evidence>
<keyword evidence="6" id="KW-0915">Sodium</keyword>
<feature type="transmembrane region" description="Helical" evidence="11">
    <location>
        <begin position="55"/>
        <end position="72"/>
    </location>
</feature>
<dbReference type="PANTHER" id="PTHR10110">
    <property type="entry name" value="SODIUM/HYDROGEN EXCHANGER"/>
    <property type="match status" value="1"/>
</dbReference>
<dbReference type="Pfam" id="PF00999">
    <property type="entry name" value="Na_H_Exchanger"/>
    <property type="match status" value="2"/>
</dbReference>
<accession>A0ABY5KND4</accession>
<feature type="transmembrane region" description="Helical" evidence="11">
    <location>
        <begin position="6"/>
        <end position="22"/>
    </location>
</feature>
<dbReference type="InterPro" id="IPR018422">
    <property type="entry name" value="Cation/H_exchanger_CPA1"/>
</dbReference>